<evidence type="ECO:0000256" key="1">
    <source>
        <dbReference type="SAM" id="Phobius"/>
    </source>
</evidence>
<feature type="transmembrane region" description="Helical" evidence="1">
    <location>
        <begin position="12"/>
        <end position="31"/>
    </location>
</feature>
<dbReference type="Pfam" id="PF07963">
    <property type="entry name" value="N_methyl"/>
    <property type="match status" value="1"/>
</dbReference>
<dbReference type="RefSeq" id="WP_084230135.1">
    <property type="nucleotide sequence ID" value="NZ_FWWR01000009.1"/>
</dbReference>
<keyword evidence="1" id="KW-0812">Transmembrane</keyword>
<dbReference type="Proteomes" id="UP000192368">
    <property type="component" value="Unassembled WGS sequence"/>
</dbReference>
<keyword evidence="1" id="KW-0472">Membrane</keyword>
<name>A0A1W1UN12_PEPAS</name>
<evidence type="ECO:0000313" key="2">
    <source>
        <dbReference type="EMBL" id="SMB82379.1"/>
    </source>
</evidence>
<reference evidence="3" key="1">
    <citation type="submission" date="2017-04" db="EMBL/GenBank/DDBJ databases">
        <authorList>
            <person name="Varghese N."/>
            <person name="Submissions S."/>
        </authorList>
    </citation>
    <scope>NUCLEOTIDE SEQUENCE [LARGE SCALE GENOMIC DNA]</scope>
    <source>
        <strain evidence="3">DSM 20463</strain>
    </source>
</reference>
<sequence length="155" mass="17932">MNLKNLSKKGFTLIELVMVVGISLILFSLLGNTVGHFVSATQKNSVDEEIANELYFFENYIRDEIESAQKIVADEQYGFKIVNRKRVENKGNEYVQDTVYFDLEKNEIRRNRGSNALISRVEKFDIKCTEDYVLINVKMLNGKSKEILVAIRNRE</sequence>
<accession>A0A1W1UN12</accession>
<organism evidence="2 3">
    <name type="scientific">Peptoniphilus asaccharolyticus DSM 20463</name>
    <dbReference type="NCBI Taxonomy" id="573058"/>
    <lineage>
        <taxon>Bacteria</taxon>
        <taxon>Bacillati</taxon>
        <taxon>Bacillota</taxon>
        <taxon>Tissierellia</taxon>
        <taxon>Tissierellales</taxon>
        <taxon>Peptoniphilaceae</taxon>
        <taxon>Peptoniphilus</taxon>
    </lineage>
</organism>
<gene>
    <name evidence="2" type="ORF">SAMN00017477_0455</name>
</gene>
<proteinExistence type="predicted"/>
<keyword evidence="3" id="KW-1185">Reference proteome</keyword>
<dbReference type="EMBL" id="FWWR01000009">
    <property type="protein sequence ID" value="SMB82379.1"/>
    <property type="molecule type" value="Genomic_DNA"/>
</dbReference>
<dbReference type="STRING" id="573058.SAMN00017477_0455"/>
<dbReference type="InterPro" id="IPR012902">
    <property type="entry name" value="N_methyl_site"/>
</dbReference>
<dbReference type="AlphaFoldDB" id="A0A1W1UN12"/>
<dbReference type="NCBIfam" id="TIGR02532">
    <property type="entry name" value="IV_pilin_GFxxxE"/>
    <property type="match status" value="1"/>
</dbReference>
<protein>
    <submittedName>
        <fullName evidence="2">Prepilin-type N-terminal cleavage/methylation domain-containing protein</fullName>
    </submittedName>
</protein>
<evidence type="ECO:0000313" key="3">
    <source>
        <dbReference type="Proteomes" id="UP000192368"/>
    </source>
</evidence>
<dbReference type="OrthoDB" id="2594125at2"/>
<keyword evidence="1" id="KW-1133">Transmembrane helix</keyword>